<evidence type="ECO:0000313" key="8">
    <source>
        <dbReference type="EMBL" id="ETR72919.1"/>
    </source>
</evidence>
<dbReference type="GO" id="GO:0009279">
    <property type="term" value="C:cell outer membrane"/>
    <property type="evidence" value="ECO:0007669"/>
    <property type="project" value="UniProtKB-SubCell"/>
</dbReference>
<evidence type="ECO:0000256" key="5">
    <source>
        <dbReference type="ARBA" id="ARBA00022729"/>
    </source>
</evidence>
<evidence type="ECO:0000256" key="4">
    <source>
        <dbReference type="ARBA" id="ARBA00022692"/>
    </source>
</evidence>
<dbReference type="GO" id="GO:0015483">
    <property type="term" value="F:long-chain fatty acid transporting porin activity"/>
    <property type="evidence" value="ECO:0007669"/>
    <property type="project" value="TreeGrafter"/>
</dbReference>
<organism evidence="8 9">
    <name type="scientific">Candidatus Magnetoglobus multicellularis str. Araruama</name>
    <dbReference type="NCBI Taxonomy" id="890399"/>
    <lineage>
        <taxon>Bacteria</taxon>
        <taxon>Pseudomonadati</taxon>
        <taxon>Thermodesulfobacteriota</taxon>
        <taxon>Desulfobacteria</taxon>
        <taxon>Desulfobacterales</taxon>
        <taxon>Desulfobacteraceae</taxon>
        <taxon>Candidatus Magnetoglobus</taxon>
    </lineage>
</organism>
<keyword evidence="5" id="KW-0732">Signal</keyword>
<comment type="subcellular location">
    <subcellularLocation>
        <location evidence="1">Cell outer membrane</location>
        <topology evidence="1">Multi-pass membrane protein</topology>
    </subcellularLocation>
</comment>
<dbReference type="AlphaFoldDB" id="A0A1V1PDC3"/>
<dbReference type="Gene3D" id="2.40.160.60">
    <property type="entry name" value="Outer membrane protein transport protein (OMPP1/FadL/TodX)"/>
    <property type="match status" value="1"/>
</dbReference>
<dbReference type="SUPFAM" id="SSF56935">
    <property type="entry name" value="Porins"/>
    <property type="match status" value="1"/>
</dbReference>
<dbReference type="PANTHER" id="PTHR35093">
    <property type="entry name" value="OUTER MEMBRANE PROTEIN NMB0088-RELATED"/>
    <property type="match status" value="1"/>
</dbReference>
<dbReference type="Pfam" id="PF03349">
    <property type="entry name" value="Toluene_X"/>
    <property type="match status" value="1"/>
</dbReference>
<evidence type="ECO:0000313" key="9">
    <source>
        <dbReference type="Proteomes" id="UP000189670"/>
    </source>
</evidence>
<comment type="caution">
    <text evidence="8">The sequence shown here is derived from an EMBL/GenBank/DDBJ whole genome shotgun (WGS) entry which is preliminary data.</text>
</comment>
<evidence type="ECO:0000256" key="1">
    <source>
        <dbReference type="ARBA" id="ARBA00004571"/>
    </source>
</evidence>
<dbReference type="PANTHER" id="PTHR35093:SF8">
    <property type="entry name" value="OUTER MEMBRANE PROTEIN NMB0088-RELATED"/>
    <property type="match status" value="1"/>
</dbReference>
<evidence type="ECO:0000256" key="2">
    <source>
        <dbReference type="ARBA" id="ARBA00008163"/>
    </source>
</evidence>
<dbReference type="InterPro" id="IPR005017">
    <property type="entry name" value="OMPP1/FadL/TodX"/>
</dbReference>
<evidence type="ECO:0000256" key="3">
    <source>
        <dbReference type="ARBA" id="ARBA00022452"/>
    </source>
</evidence>
<keyword evidence="7" id="KW-0998">Cell outer membrane</keyword>
<evidence type="ECO:0000256" key="6">
    <source>
        <dbReference type="ARBA" id="ARBA00023136"/>
    </source>
</evidence>
<accession>A0A1V1PDC3</accession>
<dbReference type="Proteomes" id="UP000189670">
    <property type="component" value="Unassembled WGS sequence"/>
</dbReference>
<keyword evidence="4" id="KW-0812">Transmembrane</keyword>
<keyword evidence="6" id="KW-0472">Membrane</keyword>
<evidence type="ECO:0000256" key="7">
    <source>
        <dbReference type="ARBA" id="ARBA00023237"/>
    </source>
</evidence>
<reference evidence="9" key="1">
    <citation type="submission" date="2012-11" db="EMBL/GenBank/DDBJ databases">
        <authorList>
            <person name="Lucero-Rivera Y.E."/>
            <person name="Tovar-Ramirez D."/>
        </authorList>
    </citation>
    <scope>NUCLEOTIDE SEQUENCE [LARGE SCALE GENOMIC DNA]</scope>
    <source>
        <strain evidence="9">Araruama</strain>
    </source>
</reference>
<gene>
    <name evidence="8" type="ORF">OMM_01336</name>
</gene>
<comment type="similarity">
    <text evidence="2">Belongs to the OmpP1/FadL family.</text>
</comment>
<keyword evidence="3" id="KW-1134">Transmembrane beta strand</keyword>
<protein>
    <submittedName>
        <fullName evidence="8">Membrane protein, aromatic hydrocarbon degradation</fullName>
    </submittedName>
</protein>
<proteinExistence type="inferred from homology"/>
<name>A0A1V1PDC3_9BACT</name>
<dbReference type="EMBL" id="ATBP01000100">
    <property type="protein sequence ID" value="ETR72919.1"/>
    <property type="molecule type" value="Genomic_DNA"/>
</dbReference>
<sequence length="411" mass="46448">MIQYIQVILLIVFFLPYQVFSQGPSDYQFPSSYQPLGSGARAVGMGGAFIAIADDATAASWNPGGLVQLEKSEMSIVGTILKRSEDVLSETSGQSLSNESLNYEDLNYFSLSHCFTFFQRNMVVSLNIQNLYDFNRTWAMSVPFPTETPGLSVEQTVDFNSDGNLSAIGLAYSVEILPTFSFGFTVNHWDNDLSRNAWETRLNYSLTASTDAMTDKTIFRSKYEYELDSGFNTNLGFLWQITPHLTVGGVYKARFTSDLSIKSTTIDINEKIVNWKKDEPPIVDNTMDINCPSYEYEMAMPASYGLGLAWKISNIWTVSMDVYKTDWDEFIIKTDNGKFSPLFALPSTEDFPVPQTIPTIKPTHQVRLGTEYLALNKDRNMVVPFRLGFFMTLFQEKARLTRHLDSALDRV</sequence>